<feature type="region of interest" description="Disordered" evidence="1">
    <location>
        <begin position="83"/>
        <end position="151"/>
    </location>
</feature>
<sequence>MQEHIGPITPTENVLGSISNLATIPTLAFPPQIAQSRSNPDIPIKPTVPLTLGDLFTKYQSNPKFCAMLRMIYIKNSEQQYKQDESNKQGAAGSIQKRPPKDDKTNKTPKTPKASKTPKPPPTPKSQSPTKLTNKTPKAPKKTKIPGENKKTKISEKFEYFNDNDESDDFDQFDKSGNKKKVKVSIDNEDYTLPKKKPKQPKFIRPRSNPNFTINKLDYLQCNHEILTPDWCISNSKNTENQLDTREMTNVETHQKLEIYENRIIYGLTKYSHPAYSVQLEQEEEEFIPNETEKLKISNYNSQNVAQKVPIFWEKRSWDTPGDLMSPEENEKLVERIKKDHNDLTELENDDLKYKYKYTVKKTSSSQMKRPVVKNPVTRGTVLDISNLFYGTDDSCDETDGELF</sequence>
<accession>A0A1J4KVL6</accession>
<keyword evidence="3" id="KW-1185">Reference proteome</keyword>
<dbReference type="RefSeq" id="XP_068366693.1">
    <property type="nucleotide sequence ID" value="XM_068491208.1"/>
</dbReference>
<proteinExistence type="predicted"/>
<name>A0A1J4KVL6_9EUKA</name>
<protein>
    <submittedName>
        <fullName evidence="2">Uncharacterized protein</fullName>
    </submittedName>
</protein>
<gene>
    <name evidence="2" type="ORF">TRFO_03303</name>
</gene>
<organism evidence="2 3">
    <name type="scientific">Tritrichomonas foetus</name>
    <dbReference type="NCBI Taxonomy" id="1144522"/>
    <lineage>
        <taxon>Eukaryota</taxon>
        <taxon>Metamonada</taxon>
        <taxon>Parabasalia</taxon>
        <taxon>Tritrichomonadida</taxon>
        <taxon>Tritrichomonadidae</taxon>
        <taxon>Tritrichomonas</taxon>
    </lineage>
</organism>
<dbReference type="EMBL" id="MLAK01000509">
    <property type="protein sequence ID" value="OHT13557.1"/>
    <property type="molecule type" value="Genomic_DNA"/>
</dbReference>
<dbReference type="OrthoDB" id="10666872at2759"/>
<comment type="caution">
    <text evidence="2">The sequence shown here is derived from an EMBL/GenBank/DDBJ whole genome shotgun (WGS) entry which is preliminary data.</text>
</comment>
<reference evidence="2" key="1">
    <citation type="submission" date="2016-10" db="EMBL/GenBank/DDBJ databases">
        <authorList>
            <person name="Benchimol M."/>
            <person name="Almeida L.G."/>
            <person name="Vasconcelos A.T."/>
            <person name="Perreira-Neves A."/>
            <person name="Rosa I.A."/>
            <person name="Tasca T."/>
            <person name="Bogo M.R."/>
            <person name="de Souza W."/>
        </authorList>
    </citation>
    <scope>NUCLEOTIDE SEQUENCE [LARGE SCALE GENOMIC DNA]</scope>
    <source>
        <strain evidence="2">K</strain>
    </source>
</reference>
<dbReference type="GeneID" id="94825912"/>
<feature type="compositionally biased region" description="Low complexity" evidence="1">
    <location>
        <begin position="125"/>
        <end position="137"/>
    </location>
</feature>
<evidence type="ECO:0000313" key="3">
    <source>
        <dbReference type="Proteomes" id="UP000179807"/>
    </source>
</evidence>
<evidence type="ECO:0000256" key="1">
    <source>
        <dbReference type="SAM" id="MobiDB-lite"/>
    </source>
</evidence>
<feature type="compositionally biased region" description="Low complexity" evidence="1">
    <location>
        <begin position="108"/>
        <end position="117"/>
    </location>
</feature>
<dbReference type="AlphaFoldDB" id="A0A1J4KVL6"/>
<evidence type="ECO:0000313" key="2">
    <source>
        <dbReference type="EMBL" id="OHT13557.1"/>
    </source>
</evidence>
<dbReference type="Proteomes" id="UP000179807">
    <property type="component" value="Unassembled WGS sequence"/>
</dbReference>
<dbReference type="VEuPathDB" id="TrichDB:TRFO_03303"/>